<dbReference type="SUPFAM" id="SSF109604">
    <property type="entry name" value="HD-domain/PDEase-like"/>
    <property type="match status" value="1"/>
</dbReference>
<dbReference type="CDD" id="cd00077">
    <property type="entry name" value="HDc"/>
    <property type="match status" value="1"/>
</dbReference>
<keyword evidence="5" id="KW-1185">Reference proteome</keyword>
<feature type="domain" description="Response regulatory" evidence="2">
    <location>
        <begin position="5"/>
        <end position="120"/>
    </location>
</feature>
<dbReference type="InterPro" id="IPR037522">
    <property type="entry name" value="HD_GYP_dom"/>
</dbReference>
<dbReference type="PANTHER" id="PTHR45228">
    <property type="entry name" value="CYCLIC DI-GMP PHOSPHODIESTERASE TM_0186-RELATED"/>
    <property type="match status" value="1"/>
</dbReference>
<reference evidence="4" key="1">
    <citation type="journal article" date="2014" name="Int. J. Syst. Evol. Microbiol.">
        <title>Complete genome sequence of Corynebacterium casei LMG S-19264T (=DSM 44701T), isolated from a smear-ripened cheese.</title>
        <authorList>
            <consortium name="US DOE Joint Genome Institute (JGI-PGF)"/>
            <person name="Walter F."/>
            <person name="Albersmeier A."/>
            <person name="Kalinowski J."/>
            <person name="Ruckert C."/>
        </authorList>
    </citation>
    <scope>NUCLEOTIDE SEQUENCE</scope>
    <source>
        <strain evidence="4">CGMCC 1.12997</strain>
    </source>
</reference>
<sequence>MLRKRILIVDDEADVRETLTALLEHNGHVITATESADEALARLQQDPDYDLVLADIIMPGTDGLSLLDDISLDYPAIPVVICTAINDTQVATSAFRRGAIDYLLKPFSHAELESVILRAMELGRLRKQNSIYRHNLESIATTRTGRLRSTMQDLERSYDITLEAMGDALDLRDEETEGHSRRVTAYTIALARSMGIETEELRTIARGAFLHDIGKIATPDSILLKPGRLNTDEMSTMREHCERGYEMVRKIPFLREAAEIVYTHQERFDGTGYPRGLSGEAIPLGARIFAIADALDAMTSDRPYRKGTTFEAACAEIAECSGKQFDPHIVAAFLAMPIESWTDLRAEVGKIPASALSSTLCRPVLAPGTRDA</sequence>
<comment type="caution">
    <text evidence="4">The sequence shown here is derived from an EMBL/GenBank/DDBJ whole genome shotgun (WGS) entry which is preliminary data.</text>
</comment>
<evidence type="ECO:0000259" key="3">
    <source>
        <dbReference type="PROSITE" id="PS51832"/>
    </source>
</evidence>
<protein>
    <submittedName>
        <fullName evidence="4">Two-component system response regulator</fullName>
    </submittedName>
</protein>
<accession>A0A917M1B8</accession>
<name>A0A917M1B8_9BACT</name>
<evidence type="ECO:0000259" key="2">
    <source>
        <dbReference type="PROSITE" id="PS50110"/>
    </source>
</evidence>
<evidence type="ECO:0000256" key="1">
    <source>
        <dbReference type="PROSITE-ProRule" id="PRU00169"/>
    </source>
</evidence>
<dbReference type="NCBIfam" id="TIGR00277">
    <property type="entry name" value="HDIG"/>
    <property type="match status" value="1"/>
</dbReference>
<dbReference type="Proteomes" id="UP000647241">
    <property type="component" value="Unassembled WGS sequence"/>
</dbReference>
<dbReference type="InterPro" id="IPR003607">
    <property type="entry name" value="HD/PDEase_dom"/>
</dbReference>
<dbReference type="GO" id="GO:0000160">
    <property type="term" value="P:phosphorelay signal transduction system"/>
    <property type="evidence" value="ECO:0007669"/>
    <property type="project" value="InterPro"/>
</dbReference>
<feature type="domain" description="HD-GYP" evidence="3">
    <location>
        <begin position="154"/>
        <end position="349"/>
    </location>
</feature>
<feature type="modified residue" description="4-aspartylphosphate" evidence="1">
    <location>
        <position position="55"/>
    </location>
</feature>
<dbReference type="RefSeq" id="WP_188553320.1">
    <property type="nucleotide sequence ID" value="NZ_BMGT01000002.1"/>
</dbReference>
<evidence type="ECO:0000313" key="5">
    <source>
        <dbReference type="Proteomes" id="UP000647241"/>
    </source>
</evidence>
<keyword evidence="1" id="KW-0597">Phosphoprotein</keyword>
<dbReference type="Gene3D" id="1.10.3210.10">
    <property type="entry name" value="Hypothetical protein af1432"/>
    <property type="match status" value="1"/>
</dbReference>
<dbReference type="SUPFAM" id="SSF52172">
    <property type="entry name" value="CheY-like"/>
    <property type="match status" value="1"/>
</dbReference>
<dbReference type="SMART" id="SM00471">
    <property type="entry name" value="HDc"/>
    <property type="match status" value="1"/>
</dbReference>
<dbReference type="InterPro" id="IPR001789">
    <property type="entry name" value="Sig_transdc_resp-reg_receiver"/>
</dbReference>
<dbReference type="Pfam" id="PF00072">
    <property type="entry name" value="Response_reg"/>
    <property type="match status" value="1"/>
</dbReference>
<dbReference type="Gene3D" id="3.40.50.2300">
    <property type="match status" value="1"/>
</dbReference>
<dbReference type="PROSITE" id="PS51832">
    <property type="entry name" value="HD_GYP"/>
    <property type="match status" value="1"/>
</dbReference>
<dbReference type="PROSITE" id="PS50110">
    <property type="entry name" value="RESPONSE_REGULATORY"/>
    <property type="match status" value="1"/>
</dbReference>
<dbReference type="InterPro" id="IPR006675">
    <property type="entry name" value="HDIG_dom"/>
</dbReference>
<reference evidence="4" key="2">
    <citation type="submission" date="2020-09" db="EMBL/GenBank/DDBJ databases">
        <authorList>
            <person name="Sun Q."/>
            <person name="Zhou Y."/>
        </authorList>
    </citation>
    <scope>NUCLEOTIDE SEQUENCE</scope>
    <source>
        <strain evidence="4">CGMCC 1.12997</strain>
    </source>
</reference>
<dbReference type="InterPro" id="IPR011006">
    <property type="entry name" value="CheY-like_superfamily"/>
</dbReference>
<dbReference type="CDD" id="cd00156">
    <property type="entry name" value="REC"/>
    <property type="match status" value="1"/>
</dbReference>
<dbReference type="InterPro" id="IPR052020">
    <property type="entry name" value="Cyclic_di-GMP/3'3'-cGAMP_PDE"/>
</dbReference>
<evidence type="ECO:0000313" key="4">
    <source>
        <dbReference type="EMBL" id="GGG71502.1"/>
    </source>
</evidence>
<organism evidence="4 5">
    <name type="scientific">Edaphobacter dinghuensis</name>
    <dbReference type="NCBI Taxonomy" id="1560005"/>
    <lineage>
        <taxon>Bacteria</taxon>
        <taxon>Pseudomonadati</taxon>
        <taxon>Acidobacteriota</taxon>
        <taxon>Terriglobia</taxon>
        <taxon>Terriglobales</taxon>
        <taxon>Acidobacteriaceae</taxon>
        <taxon>Edaphobacter</taxon>
    </lineage>
</organism>
<gene>
    <name evidence="4" type="ORF">GCM10011585_12170</name>
</gene>
<proteinExistence type="predicted"/>
<dbReference type="AlphaFoldDB" id="A0A917M1B8"/>
<dbReference type="PANTHER" id="PTHR45228:SF5">
    <property type="entry name" value="CYCLIC DI-GMP PHOSPHODIESTERASE VC_1348-RELATED"/>
    <property type="match status" value="1"/>
</dbReference>
<dbReference type="Pfam" id="PF13487">
    <property type="entry name" value="HD_5"/>
    <property type="match status" value="1"/>
</dbReference>
<dbReference type="EMBL" id="BMGT01000002">
    <property type="protein sequence ID" value="GGG71502.1"/>
    <property type="molecule type" value="Genomic_DNA"/>
</dbReference>
<dbReference type="SMART" id="SM00448">
    <property type="entry name" value="REC"/>
    <property type="match status" value="1"/>
</dbReference>